<dbReference type="PROSITE" id="PS50005">
    <property type="entry name" value="TPR"/>
    <property type="match status" value="1"/>
</dbReference>
<protein>
    <submittedName>
        <fullName evidence="6">Predicted protein</fullName>
    </submittedName>
</protein>
<dbReference type="AlphaFoldDB" id="D7KNB0"/>
<dbReference type="Gene3D" id="1.25.40.10">
    <property type="entry name" value="Tetratricopeptide repeat domain"/>
    <property type="match status" value="1"/>
</dbReference>
<evidence type="ECO:0000256" key="4">
    <source>
        <dbReference type="ARBA" id="ARBA00022803"/>
    </source>
</evidence>
<proteinExistence type="predicted"/>
<dbReference type="PANTHER" id="PTHR22904:SF536">
    <property type="entry name" value="HSP70-HSP90 ORGANIZING PROTEIN 1-RELATED"/>
    <property type="match status" value="1"/>
</dbReference>
<dbReference type="GO" id="GO:0005737">
    <property type="term" value="C:cytoplasm"/>
    <property type="evidence" value="ECO:0007669"/>
    <property type="project" value="UniProtKB-SubCell"/>
</dbReference>
<evidence type="ECO:0000256" key="2">
    <source>
        <dbReference type="ARBA" id="ARBA00022490"/>
    </source>
</evidence>
<sequence>MAEAKGNAAFSSGDFTTAITHFTEAITLAPTNHVLFSNRSAAHASLHQYAEALSDAKETLKLKPYWTKGYSLLGAAYLGLNQFELAVTAYKKGLDIDPTNEALRSGLVDAEASVSSSSGMVLCNLDYPFGIPDKVGINEKKISKYF</sequence>
<comment type="subcellular location">
    <subcellularLocation>
        <location evidence="1">Cytoplasm</location>
    </subcellularLocation>
</comment>
<dbReference type="SMART" id="SM00028">
    <property type="entry name" value="TPR"/>
    <property type="match status" value="3"/>
</dbReference>
<organism evidence="7">
    <name type="scientific">Arabidopsis lyrata subsp. lyrata</name>
    <name type="common">Lyre-leaved rock-cress</name>
    <dbReference type="NCBI Taxonomy" id="81972"/>
    <lineage>
        <taxon>Eukaryota</taxon>
        <taxon>Viridiplantae</taxon>
        <taxon>Streptophyta</taxon>
        <taxon>Embryophyta</taxon>
        <taxon>Tracheophyta</taxon>
        <taxon>Spermatophyta</taxon>
        <taxon>Magnoliopsida</taxon>
        <taxon>eudicotyledons</taxon>
        <taxon>Gunneridae</taxon>
        <taxon>Pentapetalae</taxon>
        <taxon>rosids</taxon>
        <taxon>malvids</taxon>
        <taxon>Brassicales</taxon>
        <taxon>Brassicaceae</taxon>
        <taxon>Camelineae</taxon>
        <taxon>Arabidopsis</taxon>
    </lineage>
</organism>
<dbReference type="Gramene" id="Al_scaffold_0001_1245">
    <property type="protein sequence ID" value="Al_scaffold_0001_1245"/>
    <property type="gene ID" value="Al_scaffold_0001_1245"/>
</dbReference>
<evidence type="ECO:0000313" key="7">
    <source>
        <dbReference type="Proteomes" id="UP000008694"/>
    </source>
</evidence>
<name>D7KNB0_ARALL</name>
<dbReference type="Pfam" id="PF13181">
    <property type="entry name" value="TPR_8"/>
    <property type="match status" value="1"/>
</dbReference>
<keyword evidence="4 5" id="KW-0802">TPR repeat</keyword>
<dbReference type="EMBL" id="GL348713">
    <property type="protein sequence ID" value="EFH66185.1"/>
    <property type="molecule type" value="Genomic_DNA"/>
</dbReference>
<dbReference type="GO" id="GO:0051879">
    <property type="term" value="F:Hsp90 protein binding"/>
    <property type="evidence" value="ECO:0007669"/>
    <property type="project" value="TreeGrafter"/>
</dbReference>
<dbReference type="InterPro" id="IPR019734">
    <property type="entry name" value="TPR_rpt"/>
</dbReference>
<dbReference type="eggNOG" id="KOG0548">
    <property type="taxonomic scope" value="Eukaryota"/>
</dbReference>
<keyword evidence="7" id="KW-1185">Reference proteome</keyword>
<gene>
    <name evidence="6" type="ORF">ARALYDRAFT_678922</name>
</gene>
<dbReference type="SUPFAM" id="SSF48452">
    <property type="entry name" value="TPR-like"/>
    <property type="match status" value="1"/>
</dbReference>
<keyword evidence="2" id="KW-0963">Cytoplasm</keyword>
<evidence type="ECO:0000256" key="5">
    <source>
        <dbReference type="PROSITE-ProRule" id="PRU00339"/>
    </source>
</evidence>
<feature type="repeat" description="TPR" evidence="5">
    <location>
        <begin position="67"/>
        <end position="100"/>
    </location>
</feature>
<evidence type="ECO:0000256" key="3">
    <source>
        <dbReference type="ARBA" id="ARBA00022737"/>
    </source>
</evidence>
<dbReference type="Proteomes" id="UP000008694">
    <property type="component" value="Unassembled WGS sequence"/>
</dbReference>
<dbReference type="HOGENOM" id="CLU_1779955_0_0_1"/>
<evidence type="ECO:0000313" key="6">
    <source>
        <dbReference type="EMBL" id="EFH66185.1"/>
    </source>
</evidence>
<dbReference type="STRING" id="81972.D7KNB0"/>
<dbReference type="InterPro" id="IPR011990">
    <property type="entry name" value="TPR-like_helical_dom_sf"/>
</dbReference>
<keyword evidence="3" id="KW-0677">Repeat</keyword>
<accession>D7KNB0</accession>
<dbReference type="Pfam" id="PF00515">
    <property type="entry name" value="TPR_1"/>
    <property type="match status" value="1"/>
</dbReference>
<dbReference type="FunFam" id="1.25.40.10:FF:000020">
    <property type="entry name" value="Stress-induced phosphoprotein 1"/>
    <property type="match status" value="1"/>
</dbReference>
<reference evidence="7" key="1">
    <citation type="journal article" date="2011" name="Nat. Genet.">
        <title>The Arabidopsis lyrata genome sequence and the basis of rapid genome size change.</title>
        <authorList>
            <person name="Hu T.T."/>
            <person name="Pattyn P."/>
            <person name="Bakker E.G."/>
            <person name="Cao J."/>
            <person name="Cheng J.-F."/>
            <person name="Clark R.M."/>
            <person name="Fahlgren N."/>
            <person name="Fawcett J.A."/>
            <person name="Grimwood J."/>
            <person name="Gundlach H."/>
            <person name="Haberer G."/>
            <person name="Hollister J.D."/>
            <person name="Ossowski S."/>
            <person name="Ottilar R.P."/>
            <person name="Salamov A.A."/>
            <person name="Schneeberger K."/>
            <person name="Spannagl M."/>
            <person name="Wang X."/>
            <person name="Yang L."/>
            <person name="Nasrallah M.E."/>
            <person name="Bergelson J."/>
            <person name="Carrington J.C."/>
            <person name="Gaut B.S."/>
            <person name="Schmutz J."/>
            <person name="Mayer K.F.X."/>
            <person name="Van de Peer Y."/>
            <person name="Grigoriev I.V."/>
            <person name="Nordborg M."/>
            <person name="Weigel D."/>
            <person name="Guo Y.-L."/>
        </authorList>
    </citation>
    <scope>NUCLEOTIDE SEQUENCE [LARGE SCALE GENOMIC DNA]</scope>
    <source>
        <strain evidence="7">cv. MN47</strain>
    </source>
</reference>
<dbReference type="PANTHER" id="PTHR22904">
    <property type="entry name" value="TPR REPEAT CONTAINING PROTEIN"/>
    <property type="match status" value="1"/>
</dbReference>
<evidence type="ECO:0000256" key="1">
    <source>
        <dbReference type="ARBA" id="ARBA00004496"/>
    </source>
</evidence>